<evidence type="ECO:0000256" key="1">
    <source>
        <dbReference type="ARBA" id="ARBA00010923"/>
    </source>
</evidence>
<evidence type="ECO:0000256" key="2">
    <source>
        <dbReference type="ARBA" id="ARBA00022747"/>
    </source>
</evidence>
<organism evidence="5 6">
    <name type="scientific">Pantoea brenneri</name>
    <dbReference type="NCBI Taxonomy" id="472694"/>
    <lineage>
        <taxon>Bacteria</taxon>
        <taxon>Pseudomonadati</taxon>
        <taxon>Pseudomonadota</taxon>
        <taxon>Gammaproteobacteria</taxon>
        <taxon>Enterobacterales</taxon>
        <taxon>Erwiniaceae</taxon>
        <taxon>Pantoea</taxon>
    </lineage>
</organism>
<dbReference type="Pfam" id="PF01420">
    <property type="entry name" value="Methylase_S"/>
    <property type="match status" value="2"/>
</dbReference>
<keyword evidence="5" id="KW-0255">Endonuclease</keyword>
<evidence type="ECO:0000256" key="3">
    <source>
        <dbReference type="ARBA" id="ARBA00023125"/>
    </source>
</evidence>
<name>A0ABU9MQ97_9GAMM</name>
<keyword evidence="2" id="KW-0680">Restriction system</keyword>
<dbReference type="GO" id="GO:0016787">
    <property type="term" value="F:hydrolase activity"/>
    <property type="evidence" value="ECO:0007669"/>
    <property type="project" value="UniProtKB-KW"/>
</dbReference>
<proteinExistence type="inferred from homology"/>
<dbReference type="InterPro" id="IPR044946">
    <property type="entry name" value="Restrct_endonuc_typeI_TRD_sf"/>
</dbReference>
<dbReference type="SUPFAM" id="SSF116734">
    <property type="entry name" value="DNA methylase specificity domain"/>
    <property type="match status" value="2"/>
</dbReference>
<feature type="domain" description="Type I restriction modification DNA specificity" evidence="4">
    <location>
        <begin position="289"/>
        <end position="404"/>
    </location>
</feature>
<evidence type="ECO:0000313" key="5">
    <source>
        <dbReference type="EMBL" id="MEL7696942.1"/>
    </source>
</evidence>
<dbReference type="Proteomes" id="UP001468095">
    <property type="component" value="Unassembled WGS sequence"/>
</dbReference>
<dbReference type="PANTHER" id="PTHR43140:SF1">
    <property type="entry name" value="TYPE I RESTRICTION ENZYME ECOKI SPECIFICITY SUBUNIT"/>
    <property type="match status" value="1"/>
</dbReference>
<reference evidence="5 6" key="1">
    <citation type="submission" date="2024-04" db="EMBL/GenBank/DDBJ databases">
        <authorList>
            <person name="Suleimanova A.D."/>
            <person name="Pudova D.S."/>
            <person name="Shagimardanova E.I."/>
            <person name="Sharipova M.R."/>
        </authorList>
    </citation>
    <scope>NUCLEOTIDE SEQUENCE [LARGE SCALE GENOMIC DNA]</scope>
    <source>
        <strain evidence="5 6">3.1</strain>
    </source>
</reference>
<dbReference type="PANTHER" id="PTHR43140">
    <property type="entry name" value="TYPE-1 RESTRICTION ENZYME ECOKI SPECIFICITY PROTEIN"/>
    <property type="match status" value="1"/>
</dbReference>
<dbReference type="EMBL" id="JBCGBG010000003">
    <property type="protein sequence ID" value="MEL7696942.1"/>
    <property type="molecule type" value="Genomic_DNA"/>
</dbReference>
<dbReference type="InterPro" id="IPR051212">
    <property type="entry name" value="Type-I_RE_S_subunit"/>
</dbReference>
<dbReference type="Gene3D" id="3.90.220.20">
    <property type="entry name" value="DNA methylase specificity domains"/>
    <property type="match status" value="2"/>
</dbReference>
<sequence length="465" mass="52162">MSAGKLPEGWVVSTIGEVCDINPKHKHDDDLDVGFMPMADVPTDYLGTCSYETRKWKDVKKGFTQFANNDVIFAKITPCFENGKAAVINNFPNGYGAGSTEYFVLRSVSNRVNPYLLLALVKSKEFLINGALNMSGSVGHKRVPKEFVEQYELPIPPLAEQKNIAEKLDTLLAQVDSAKARLEQIPKILKRFRQAVLSKAIAGDLTENWRVKHNFANDFLKMRLEQISTNDKHSFGIGPFGSNLKVEDYKNEGHPLIFVRDIRARDFSNNNTKYIDNFKFEELKAHRAKPGDLLITKMGDPPGDVAIYPEDCQEAVITADCIKIRVNEEFCLSKFILLTMMSNNFREKVVEISAGVAQQKVNLKNFKKLEVNIPSIVEQHEIVRRVEQFFAYADTIEKQVNSALSRVNTLTQSILAKAFRGELTAQWRAENPALISGENSAAALLEKIKAERAASTGKKASRKKS</sequence>
<gene>
    <name evidence="5" type="ORF">AABB92_14905</name>
</gene>
<feature type="domain" description="Type I restriction modification DNA specificity" evidence="4">
    <location>
        <begin position="7"/>
        <end position="186"/>
    </location>
</feature>
<protein>
    <submittedName>
        <fullName evidence="5">Restriction endonuclease subunit S</fullName>
        <ecNumber evidence="5">3.1.21.-</ecNumber>
    </submittedName>
</protein>
<evidence type="ECO:0000313" key="6">
    <source>
        <dbReference type="Proteomes" id="UP001468095"/>
    </source>
</evidence>
<keyword evidence="6" id="KW-1185">Reference proteome</keyword>
<comment type="caution">
    <text evidence="5">The sequence shown here is derived from an EMBL/GenBank/DDBJ whole genome shotgun (WGS) entry which is preliminary data.</text>
</comment>
<keyword evidence="5" id="KW-0378">Hydrolase</keyword>
<dbReference type="RefSeq" id="WP_342550275.1">
    <property type="nucleotide sequence ID" value="NZ_JBCGBG010000003.1"/>
</dbReference>
<accession>A0ABU9MQ97</accession>
<dbReference type="CDD" id="cd17260">
    <property type="entry name" value="RMtype1_S_EcoEI-TRD1-CR1_like"/>
    <property type="match status" value="1"/>
</dbReference>
<dbReference type="EC" id="3.1.21.-" evidence="5"/>
<comment type="similarity">
    <text evidence="1">Belongs to the type-I restriction system S methylase family.</text>
</comment>
<dbReference type="InterPro" id="IPR000055">
    <property type="entry name" value="Restrct_endonuc_typeI_TRD"/>
</dbReference>
<evidence type="ECO:0000259" key="4">
    <source>
        <dbReference type="Pfam" id="PF01420"/>
    </source>
</evidence>
<keyword evidence="5" id="KW-0540">Nuclease</keyword>
<keyword evidence="3" id="KW-0238">DNA-binding</keyword>
<dbReference type="GO" id="GO:0004519">
    <property type="term" value="F:endonuclease activity"/>
    <property type="evidence" value="ECO:0007669"/>
    <property type="project" value="UniProtKB-KW"/>
</dbReference>